<dbReference type="GO" id="GO:0004715">
    <property type="term" value="F:non-membrane spanning protein tyrosine kinase activity"/>
    <property type="evidence" value="ECO:0007669"/>
    <property type="project" value="UniProtKB-EC"/>
</dbReference>
<comment type="caution">
    <text evidence="20">The sequence shown here is derived from an EMBL/GenBank/DDBJ whole genome shotgun (WGS) entry which is preliminary data.</text>
</comment>
<dbReference type="OrthoDB" id="546826at2759"/>
<dbReference type="SMART" id="SM00219">
    <property type="entry name" value="TyrKc"/>
    <property type="match status" value="1"/>
</dbReference>
<dbReference type="FunFam" id="1.10.510.10:FF:000212">
    <property type="entry name" value="Tyrosine-protein kinase"/>
    <property type="match status" value="1"/>
</dbReference>
<dbReference type="STRING" id="6689.A0A3R7QEM2"/>
<feature type="coiled-coil region" evidence="15">
    <location>
        <begin position="221"/>
        <end position="293"/>
    </location>
</feature>
<evidence type="ECO:0000256" key="13">
    <source>
        <dbReference type="PROSITE-ProRule" id="PRU01077"/>
    </source>
</evidence>
<dbReference type="Gene3D" id="1.10.287.160">
    <property type="entry name" value="HR1 repeat"/>
    <property type="match status" value="1"/>
</dbReference>
<evidence type="ECO:0000256" key="16">
    <source>
        <dbReference type="SAM" id="MobiDB-lite"/>
    </source>
</evidence>
<dbReference type="Gene3D" id="1.10.510.10">
    <property type="entry name" value="Transferase(Phosphotransferase) domain 1"/>
    <property type="match status" value="1"/>
</dbReference>
<keyword evidence="6 13" id="KW-0175">Coiled coil</keyword>
<dbReference type="CDD" id="cd05041">
    <property type="entry name" value="PTKc_Fes_like"/>
    <property type="match status" value="1"/>
</dbReference>
<dbReference type="InterPro" id="IPR011009">
    <property type="entry name" value="Kinase-like_dom_sf"/>
</dbReference>
<dbReference type="FunFam" id="3.30.200.20:FF:000089">
    <property type="entry name" value="Tyrosine-protein kinase"/>
    <property type="match status" value="1"/>
</dbReference>
<evidence type="ECO:0000256" key="7">
    <source>
        <dbReference type="ARBA" id="ARBA00023137"/>
    </source>
</evidence>
<dbReference type="GO" id="GO:0005524">
    <property type="term" value="F:ATP binding"/>
    <property type="evidence" value="ECO:0007669"/>
    <property type="project" value="UniProtKB-UniRule"/>
</dbReference>
<evidence type="ECO:0000256" key="8">
    <source>
        <dbReference type="ARBA" id="ARBA00051245"/>
    </source>
</evidence>
<dbReference type="PROSITE" id="PS50001">
    <property type="entry name" value="SH2"/>
    <property type="match status" value="1"/>
</dbReference>
<feature type="domain" description="SH2" evidence="17">
    <location>
        <begin position="420"/>
        <end position="511"/>
    </location>
</feature>
<evidence type="ECO:0000256" key="11">
    <source>
        <dbReference type="PIRSR" id="PIRSR000632-2"/>
    </source>
</evidence>
<dbReference type="InterPro" id="IPR016250">
    <property type="entry name" value="Tyr-prot_kinase_Fes/Fps"/>
</dbReference>
<feature type="compositionally biased region" description="Polar residues" evidence="16">
    <location>
        <begin position="355"/>
        <end position="365"/>
    </location>
</feature>
<dbReference type="PIRSF" id="PIRSF000632">
    <property type="entry name" value="TyrPK_fps"/>
    <property type="match status" value="1"/>
</dbReference>
<dbReference type="SMART" id="SM00252">
    <property type="entry name" value="SH2"/>
    <property type="match status" value="1"/>
</dbReference>
<dbReference type="Gene3D" id="1.20.1270.60">
    <property type="entry name" value="Arfaptin homology (AH) domain/BAR domain"/>
    <property type="match status" value="1"/>
</dbReference>
<protein>
    <recommendedName>
        <fullName evidence="9">Tyrosine-protein kinase</fullName>
        <ecNumber evidence="9">2.7.10.2</ecNumber>
    </recommendedName>
</protein>
<dbReference type="Gene3D" id="3.30.505.10">
    <property type="entry name" value="SH2 domain"/>
    <property type="match status" value="1"/>
</dbReference>
<feature type="binding site" evidence="11">
    <location>
        <begin position="529"/>
        <end position="537"/>
    </location>
    <ligand>
        <name>ATP</name>
        <dbReference type="ChEBI" id="CHEBI:30616"/>
    </ligand>
</feature>
<feature type="binding site" evidence="11 14">
    <location>
        <position position="552"/>
    </location>
    <ligand>
        <name>ATP</name>
        <dbReference type="ChEBI" id="CHEBI:30616"/>
    </ligand>
</feature>
<dbReference type="AlphaFoldDB" id="A0A3R7QEM2"/>
<dbReference type="InterPro" id="IPR036860">
    <property type="entry name" value="SH2_dom_sf"/>
</dbReference>
<organism evidence="20 21">
    <name type="scientific">Penaeus vannamei</name>
    <name type="common">Whiteleg shrimp</name>
    <name type="synonym">Litopenaeus vannamei</name>
    <dbReference type="NCBI Taxonomy" id="6689"/>
    <lineage>
        <taxon>Eukaryota</taxon>
        <taxon>Metazoa</taxon>
        <taxon>Ecdysozoa</taxon>
        <taxon>Arthropoda</taxon>
        <taxon>Crustacea</taxon>
        <taxon>Multicrustacea</taxon>
        <taxon>Malacostraca</taxon>
        <taxon>Eumalacostraca</taxon>
        <taxon>Eucarida</taxon>
        <taxon>Decapoda</taxon>
        <taxon>Dendrobranchiata</taxon>
        <taxon>Penaeoidea</taxon>
        <taxon>Penaeidae</taxon>
        <taxon>Penaeus</taxon>
    </lineage>
</organism>
<dbReference type="Pfam" id="PF00017">
    <property type="entry name" value="SH2"/>
    <property type="match status" value="1"/>
</dbReference>
<keyword evidence="21" id="KW-1185">Reference proteome</keyword>
<dbReference type="PRINTS" id="PR00109">
    <property type="entry name" value="TYRKINASE"/>
</dbReference>
<dbReference type="InterPro" id="IPR017441">
    <property type="entry name" value="Protein_kinase_ATP_BS"/>
</dbReference>
<evidence type="ECO:0000256" key="4">
    <source>
        <dbReference type="ARBA" id="ARBA00022777"/>
    </source>
</evidence>
<dbReference type="InterPro" id="IPR001245">
    <property type="entry name" value="Ser-Thr/Tyr_kinase_cat_dom"/>
</dbReference>
<dbReference type="PROSITE" id="PS00109">
    <property type="entry name" value="PROTEIN_KINASE_TYR"/>
    <property type="match status" value="1"/>
</dbReference>
<keyword evidence="7 9" id="KW-0829">Tyrosine-protein kinase</keyword>
<evidence type="ECO:0000256" key="1">
    <source>
        <dbReference type="ARBA" id="ARBA00022553"/>
    </source>
</evidence>
<dbReference type="FunFam" id="3.30.505.10:FF:000051">
    <property type="entry name" value="Tyrosine-protein kinase"/>
    <property type="match status" value="1"/>
</dbReference>
<keyword evidence="5 9" id="KW-0067">ATP-binding</keyword>
<dbReference type="Proteomes" id="UP000283509">
    <property type="component" value="Unassembled WGS sequence"/>
</dbReference>
<keyword evidence="2 9" id="KW-0808">Transferase</keyword>
<dbReference type="SUPFAM" id="SSF56112">
    <property type="entry name" value="Protein kinase-like (PK-like)"/>
    <property type="match status" value="1"/>
</dbReference>
<name>A0A3R7QEM2_PENVA</name>
<dbReference type="SUPFAM" id="SSF55550">
    <property type="entry name" value="SH2 domain"/>
    <property type="match status" value="1"/>
</dbReference>
<evidence type="ECO:0000256" key="15">
    <source>
        <dbReference type="SAM" id="Coils"/>
    </source>
</evidence>
<comment type="similarity">
    <text evidence="9">Belongs to the protein kinase superfamily. Tyr protein kinase family. Fes/fps subfamily.</text>
</comment>
<evidence type="ECO:0000259" key="19">
    <source>
        <dbReference type="PROSITE" id="PS51741"/>
    </source>
</evidence>
<evidence type="ECO:0000256" key="6">
    <source>
        <dbReference type="ARBA" id="ARBA00023054"/>
    </source>
</evidence>
<dbReference type="CDD" id="cd10361">
    <property type="entry name" value="SH2_Fps_family"/>
    <property type="match status" value="1"/>
</dbReference>
<evidence type="ECO:0000256" key="9">
    <source>
        <dbReference type="PIRNR" id="PIRNR000632"/>
    </source>
</evidence>
<dbReference type="PROSITE" id="PS50011">
    <property type="entry name" value="PROTEIN_KINASE_DOM"/>
    <property type="match status" value="1"/>
</dbReference>
<dbReference type="SUPFAM" id="SSF103657">
    <property type="entry name" value="BAR/IMD domain-like"/>
    <property type="match status" value="1"/>
</dbReference>
<dbReference type="Gene3D" id="3.30.200.20">
    <property type="entry name" value="Phosphorylase Kinase, domain 1"/>
    <property type="match status" value="1"/>
</dbReference>
<evidence type="ECO:0000256" key="2">
    <source>
        <dbReference type="ARBA" id="ARBA00022679"/>
    </source>
</evidence>
<dbReference type="InterPro" id="IPR031160">
    <property type="entry name" value="F_BAR_dom"/>
</dbReference>
<evidence type="ECO:0000256" key="5">
    <source>
        <dbReference type="ARBA" id="ARBA00022840"/>
    </source>
</evidence>
<dbReference type="InterPro" id="IPR020635">
    <property type="entry name" value="Tyr_kinase_cat_dom"/>
</dbReference>
<dbReference type="InterPro" id="IPR008266">
    <property type="entry name" value="Tyr_kinase_AS"/>
</dbReference>
<gene>
    <name evidence="20" type="ORF">C7M84_005071</name>
</gene>
<dbReference type="PANTHER" id="PTHR24418">
    <property type="entry name" value="TYROSINE-PROTEIN KINASE"/>
    <property type="match status" value="1"/>
</dbReference>
<dbReference type="GO" id="GO:0002009">
    <property type="term" value="P:morphogenesis of an epithelium"/>
    <property type="evidence" value="ECO:0007669"/>
    <property type="project" value="UniProtKB-ARBA"/>
</dbReference>
<reference evidence="20 21" key="2">
    <citation type="submission" date="2019-01" db="EMBL/GenBank/DDBJ databases">
        <title>The decoding of complex shrimp genome reveals the adaptation for benthos swimmer, frequently molting mechanism and breeding impact on genome.</title>
        <authorList>
            <person name="Sun Y."/>
            <person name="Gao Y."/>
            <person name="Yu Y."/>
        </authorList>
    </citation>
    <scope>NUCLEOTIDE SEQUENCE [LARGE SCALE GENOMIC DNA]</scope>
    <source>
        <tissue evidence="20">Muscle</tissue>
    </source>
</reference>
<dbReference type="InterPro" id="IPR050198">
    <property type="entry name" value="Non-receptor_tyrosine_kinases"/>
</dbReference>
<keyword evidence="12" id="KW-0727">SH2 domain</keyword>
<evidence type="ECO:0000256" key="14">
    <source>
        <dbReference type="PROSITE-ProRule" id="PRU10141"/>
    </source>
</evidence>
<dbReference type="EMBL" id="QCYY01001670">
    <property type="protein sequence ID" value="ROT76343.1"/>
    <property type="molecule type" value="Genomic_DNA"/>
</dbReference>
<feature type="region of interest" description="Disordered" evidence="16">
    <location>
        <begin position="349"/>
        <end position="390"/>
    </location>
</feature>
<evidence type="ECO:0000259" key="18">
    <source>
        <dbReference type="PROSITE" id="PS50011"/>
    </source>
</evidence>
<feature type="active site" description="Proton acceptor" evidence="10">
    <location>
        <position position="645"/>
    </location>
</feature>
<keyword evidence="4 9" id="KW-0418">Kinase</keyword>
<evidence type="ECO:0000256" key="3">
    <source>
        <dbReference type="ARBA" id="ARBA00022741"/>
    </source>
</evidence>
<dbReference type="InterPro" id="IPR035849">
    <property type="entry name" value="Fes/Fps/Fer_SH2"/>
</dbReference>
<proteinExistence type="inferred from homology"/>
<evidence type="ECO:0000313" key="20">
    <source>
        <dbReference type="EMBL" id="ROT76343.1"/>
    </source>
</evidence>
<dbReference type="PROSITE" id="PS00107">
    <property type="entry name" value="PROTEIN_KINASE_ATP"/>
    <property type="match status" value="1"/>
</dbReference>
<dbReference type="InterPro" id="IPR000980">
    <property type="entry name" value="SH2"/>
</dbReference>
<evidence type="ECO:0000256" key="12">
    <source>
        <dbReference type="PROSITE-ProRule" id="PRU00191"/>
    </source>
</evidence>
<dbReference type="PROSITE" id="PS51741">
    <property type="entry name" value="F_BAR"/>
    <property type="match status" value="1"/>
</dbReference>
<feature type="coiled-coil region" evidence="15">
    <location>
        <begin position="27"/>
        <end position="102"/>
    </location>
</feature>
<feature type="domain" description="F-BAR" evidence="19">
    <location>
        <begin position="1"/>
        <end position="177"/>
    </location>
</feature>
<dbReference type="Pfam" id="PF07714">
    <property type="entry name" value="PK_Tyr_Ser-Thr"/>
    <property type="match status" value="1"/>
</dbReference>
<dbReference type="InterPro" id="IPR000719">
    <property type="entry name" value="Prot_kinase_dom"/>
</dbReference>
<accession>A0A3R7QEM2</accession>
<evidence type="ECO:0000259" key="17">
    <source>
        <dbReference type="PROSITE" id="PS50001"/>
    </source>
</evidence>
<keyword evidence="1" id="KW-0597">Phosphoprotein</keyword>
<comment type="catalytic activity">
    <reaction evidence="8 9">
        <text>L-tyrosyl-[protein] + ATP = O-phospho-L-tyrosyl-[protein] + ADP + H(+)</text>
        <dbReference type="Rhea" id="RHEA:10596"/>
        <dbReference type="Rhea" id="RHEA-COMP:10136"/>
        <dbReference type="Rhea" id="RHEA-COMP:20101"/>
        <dbReference type="ChEBI" id="CHEBI:15378"/>
        <dbReference type="ChEBI" id="CHEBI:30616"/>
        <dbReference type="ChEBI" id="CHEBI:46858"/>
        <dbReference type="ChEBI" id="CHEBI:61978"/>
        <dbReference type="ChEBI" id="CHEBI:456216"/>
        <dbReference type="EC" id="2.7.10.2"/>
    </reaction>
</comment>
<evidence type="ECO:0000313" key="21">
    <source>
        <dbReference type="Proteomes" id="UP000283509"/>
    </source>
</evidence>
<evidence type="ECO:0000256" key="10">
    <source>
        <dbReference type="PIRSR" id="PIRSR000632-1"/>
    </source>
</evidence>
<dbReference type="EC" id="2.7.10.2" evidence="9"/>
<sequence length="781" mass="89130">MRQNADTLVIDTVEKLAALITEKRASRKVYHEEHQRITNEVSRLQEAVNKSKNNYEQALEHYKSSKTKYEDQYLKGKPGRKLDELKERYQKACKKLHQVHNDYVLLLCEAADYERDFRTVLLPGLLEYQERVQEDMIDKWRSLLSEVCELTDTTQGRYAQLQAEVASAVSAISPKTEYSSFSETNKSSPPDPVSFEFCNELLGDGVGSLQAGQLAVDSLTVDSLRLRLNDIEHSLREVTTQLREKQNLLNQHETEVVNIKTNSLQDSNIGSRLAVLKRASDVLRRELNELRCRESWLQHQHRLIHDPLAALGCEEAPQPWEATQVNGDSHQRSDSLSLKSRSAAIKELLRKPFNRSKTSDSQASTPPTPTRANTEERATEPDQNSLLEMTPGGQAEVPQAVNGVQELTYDPDRCLEDEPWFHGVLPREEVVRLLVNEGDYLVRETTRNDEQQIVLSVCWGSHKHFIVQTTPEGHYRFEGPAFPTIQELILHQHGCGLPVTNKSGAILRNPIFRERWELNNDDVELRDKIGRGNFGDVYKARLRDSGLEVAVKTCRVTLPDEQKKKFLQEGRILKQYDHPNIVKFIGICVQKQPIMIVMELVPGGSLLSFVRNHKGQLTVKQMMGMCLDTASGMAYLESKNCIHRDLAARNCLVGHRSIVKISDFGMSREEEEYIVSDGMKQIPIKWTAPEALNFGKYTSLCDVWSYGVLCWEIFSSGEVPYQGYSNTKAREMIDSGYRMLAPPNTPEEMYQLMLKCWQYEPENRPHFSDIYAAVDSIYAPL</sequence>
<feature type="domain" description="Protein kinase" evidence="18">
    <location>
        <begin position="523"/>
        <end position="778"/>
    </location>
</feature>
<reference evidence="20 21" key="1">
    <citation type="submission" date="2018-04" db="EMBL/GenBank/DDBJ databases">
        <authorList>
            <person name="Zhang X."/>
            <person name="Yuan J."/>
            <person name="Li F."/>
            <person name="Xiang J."/>
        </authorList>
    </citation>
    <scope>NUCLEOTIDE SEQUENCE [LARGE SCALE GENOMIC DNA]</scope>
    <source>
        <tissue evidence="20">Muscle</tissue>
    </source>
</reference>
<dbReference type="InterPro" id="IPR027267">
    <property type="entry name" value="AH/BAR_dom_sf"/>
</dbReference>
<keyword evidence="3 9" id="KW-0547">Nucleotide-binding</keyword>